<protein>
    <submittedName>
        <fullName evidence="2">Uncharacterized protein</fullName>
    </submittedName>
</protein>
<reference evidence="2 3" key="1">
    <citation type="journal article" date="2012" name="Genome Biol.">
        <title>Genome and low-iron response of an oceanic diatom adapted to chronic iron limitation.</title>
        <authorList>
            <person name="Lommer M."/>
            <person name="Specht M."/>
            <person name="Roy A.S."/>
            <person name="Kraemer L."/>
            <person name="Andreson R."/>
            <person name="Gutowska M.A."/>
            <person name="Wolf J."/>
            <person name="Bergner S.V."/>
            <person name="Schilhabel M.B."/>
            <person name="Klostermeier U.C."/>
            <person name="Beiko R.G."/>
            <person name="Rosenstiel P."/>
            <person name="Hippler M."/>
            <person name="Laroche J."/>
        </authorList>
    </citation>
    <scope>NUCLEOTIDE SEQUENCE [LARGE SCALE GENOMIC DNA]</scope>
    <source>
        <strain evidence="2 3">CCMP1005</strain>
    </source>
</reference>
<evidence type="ECO:0000313" key="3">
    <source>
        <dbReference type="Proteomes" id="UP000266841"/>
    </source>
</evidence>
<gene>
    <name evidence="2" type="ORF">THAOC_05257</name>
</gene>
<dbReference type="EMBL" id="AGNL01004783">
    <property type="protein sequence ID" value="EJK73136.1"/>
    <property type="molecule type" value="Genomic_DNA"/>
</dbReference>
<evidence type="ECO:0000313" key="2">
    <source>
        <dbReference type="EMBL" id="EJK73136.1"/>
    </source>
</evidence>
<comment type="caution">
    <text evidence="2">The sequence shown here is derived from an EMBL/GenBank/DDBJ whole genome shotgun (WGS) entry which is preliminary data.</text>
</comment>
<proteinExistence type="predicted"/>
<feature type="region of interest" description="Disordered" evidence="1">
    <location>
        <begin position="1"/>
        <end position="43"/>
    </location>
</feature>
<accession>K0THK7</accession>
<keyword evidence="3" id="KW-1185">Reference proteome</keyword>
<dbReference type="Proteomes" id="UP000266841">
    <property type="component" value="Unassembled WGS sequence"/>
</dbReference>
<organism evidence="2 3">
    <name type="scientific">Thalassiosira oceanica</name>
    <name type="common">Marine diatom</name>
    <dbReference type="NCBI Taxonomy" id="159749"/>
    <lineage>
        <taxon>Eukaryota</taxon>
        <taxon>Sar</taxon>
        <taxon>Stramenopiles</taxon>
        <taxon>Ochrophyta</taxon>
        <taxon>Bacillariophyta</taxon>
        <taxon>Coscinodiscophyceae</taxon>
        <taxon>Thalassiosirophycidae</taxon>
        <taxon>Thalassiosirales</taxon>
        <taxon>Thalassiosiraceae</taxon>
        <taxon>Thalassiosira</taxon>
    </lineage>
</organism>
<sequence length="75" mass="7977">MDSSATPGKERLGSDLTIDPQQPISSAPSSGNFTPQNKYDGYDEEQLEALASAVSPKVSELLKEESLALDGLLTH</sequence>
<feature type="non-terminal residue" evidence="2">
    <location>
        <position position="75"/>
    </location>
</feature>
<name>K0THK7_THAOC</name>
<feature type="compositionally biased region" description="Polar residues" evidence="1">
    <location>
        <begin position="19"/>
        <end position="37"/>
    </location>
</feature>
<dbReference type="OrthoDB" id="48003at2759"/>
<evidence type="ECO:0000256" key="1">
    <source>
        <dbReference type="SAM" id="MobiDB-lite"/>
    </source>
</evidence>
<dbReference type="AlphaFoldDB" id="K0THK7"/>